<dbReference type="EC" id="2.8.2.-" evidence="1"/>
<dbReference type="Proteomes" id="UP001497045">
    <property type="component" value="Unassembled WGS sequence"/>
</dbReference>
<comment type="caution">
    <text evidence="1">The sequence shown here is derived from an EMBL/GenBank/DDBJ whole genome shotgun (WGS) entry which is preliminary data.</text>
</comment>
<gene>
    <name evidence="1" type="ORF">AAEO60_08275</name>
</gene>
<dbReference type="GO" id="GO:0016740">
    <property type="term" value="F:transferase activity"/>
    <property type="evidence" value="ECO:0007669"/>
    <property type="project" value="UniProtKB-KW"/>
</dbReference>
<evidence type="ECO:0000313" key="1">
    <source>
        <dbReference type="EMBL" id="MEL1250664.1"/>
    </source>
</evidence>
<evidence type="ECO:0000313" key="2">
    <source>
        <dbReference type="Proteomes" id="UP001497045"/>
    </source>
</evidence>
<keyword evidence="1" id="KW-0808">Transferase</keyword>
<dbReference type="Pfam" id="PF13469">
    <property type="entry name" value="Sulfotransfer_3"/>
    <property type="match status" value="1"/>
</dbReference>
<dbReference type="Gene3D" id="3.40.50.300">
    <property type="entry name" value="P-loop containing nucleotide triphosphate hydrolases"/>
    <property type="match status" value="1"/>
</dbReference>
<dbReference type="EMBL" id="JBBYHV010000001">
    <property type="protein sequence ID" value="MEL1250664.1"/>
    <property type="molecule type" value="Genomic_DNA"/>
</dbReference>
<name>A0ABU9IE14_9SPHN</name>
<protein>
    <submittedName>
        <fullName evidence="1">Sulfotransferase</fullName>
        <ecNumber evidence="1">2.8.2.-</ecNumber>
    </submittedName>
</protein>
<keyword evidence="2" id="KW-1185">Reference proteome</keyword>
<organism evidence="1 2">
    <name type="scientific">Aurantiacibacter gilvus</name>
    <dbReference type="NCBI Taxonomy" id="3139141"/>
    <lineage>
        <taxon>Bacteria</taxon>
        <taxon>Pseudomonadati</taxon>
        <taxon>Pseudomonadota</taxon>
        <taxon>Alphaproteobacteria</taxon>
        <taxon>Sphingomonadales</taxon>
        <taxon>Erythrobacteraceae</taxon>
        <taxon>Aurantiacibacter</taxon>
    </lineage>
</organism>
<proteinExistence type="predicted"/>
<reference evidence="1 2" key="1">
    <citation type="submission" date="2024-04" db="EMBL/GenBank/DDBJ databases">
        <title>Aurantiacibacter sp. DGU6 16S ribosomal RNA gene Genome sequencing and assembly.</title>
        <authorList>
            <person name="Park S."/>
        </authorList>
    </citation>
    <scope>NUCLEOTIDE SEQUENCE [LARGE SCALE GENOMIC DNA]</scope>
    <source>
        <strain evidence="1 2">DGU6</strain>
    </source>
</reference>
<accession>A0ABU9IE14</accession>
<dbReference type="RefSeq" id="WP_341673177.1">
    <property type="nucleotide sequence ID" value="NZ_JBBYHV010000001.1"/>
</dbReference>
<sequence>MTDKVFIVGPLRTGSSLTARCLDDHPRAICLCESEISHALFRPYKVRLHFDRMQAHGLGPREIVGLLDGKRQESVEDLLRWYDDALPILKGRLGKPDPLVLADKSPDLDFAPATVAPIAGRYRLIYTVRDPRAVLRSIWRDDQTADQKLGRWRAFKRNITSWQPYWDAPNLLVSRYEDLVRTPEAAMRALYAHCGLEYSERFMEGFERLFPRRFLWKTAIDWESGVRRQFDPAKAEVRDDELGETEQALLADDMRVAEFRERFGY</sequence>
<dbReference type="SUPFAM" id="SSF52540">
    <property type="entry name" value="P-loop containing nucleoside triphosphate hydrolases"/>
    <property type="match status" value="1"/>
</dbReference>
<dbReference type="InterPro" id="IPR027417">
    <property type="entry name" value="P-loop_NTPase"/>
</dbReference>